<evidence type="ECO:0000256" key="5">
    <source>
        <dbReference type="ARBA" id="ARBA00022729"/>
    </source>
</evidence>
<dbReference type="EMBL" id="QKZK01000004">
    <property type="protein sequence ID" value="PZX19387.1"/>
    <property type="molecule type" value="Genomic_DNA"/>
</dbReference>
<dbReference type="Gene3D" id="2.40.170.20">
    <property type="entry name" value="TonB-dependent receptor, beta-barrel domain"/>
    <property type="match status" value="1"/>
</dbReference>
<keyword evidence="7 10" id="KW-0472">Membrane</keyword>
<evidence type="ECO:0000256" key="7">
    <source>
        <dbReference type="ARBA" id="ARBA00023136"/>
    </source>
</evidence>
<dbReference type="PANTHER" id="PTHR30069">
    <property type="entry name" value="TONB-DEPENDENT OUTER MEMBRANE RECEPTOR"/>
    <property type="match status" value="1"/>
</dbReference>
<comment type="subcellular location">
    <subcellularLocation>
        <location evidence="1 10">Cell outer membrane</location>
        <topology evidence="1 10">Multi-pass membrane protein</topology>
    </subcellularLocation>
</comment>
<feature type="chain" id="PRO_5015949093" evidence="12">
    <location>
        <begin position="28"/>
        <end position="767"/>
    </location>
</feature>
<evidence type="ECO:0000256" key="8">
    <source>
        <dbReference type="ARBA" id="ARBA00023170"/>
    </source>
</evidence>
<feature type="domain" description="TonB-dependent receptor plug" evidence="14">
    <location>
        <begin position="92"/>
        <end position="209"/>
    </location>
</feature>
<dbReference type="Pfam" id="PF00593">
    <property type="entry name" value="TonB_dep_Rec_b-barrel"/>
    <property type="match status" value="1"/>
</dbReference>
<evidence type="ECO:0000256" key="6">
    <source>
        <dbReference type="ARBA" id="ARBA00023077"/>
    </source>
</evidence>
<dbReference type="InterPro" id="IPR036942">
    <property type="entry name" value="Beta-barrel_TonB_sf"/>
</dbReference>
<dbReference type="Pfam" id="PF07715">
    <property type="entry name" value="Plug"/>
    <property type="match status" value="1"/>
</dbReference>
<evidence type="ECO:0000313" key="15">
    <source>
        <dbReference type="EMBL" id="PZX19387.1"/>
    </source>
</evidence>
<evidence type="ECO:0000256" key="10">
    <source>
        <dbReference type="PROSITE-ProRule" id="PRU01360"/>
    </source>
</evidence>
<keyword evidence="8 15" id="KW-0675">Receptor</keyword>
<evidence type="ECO:0000313" key="16">
    <source>
        <dbReference type="Proteomes" id="UP000249239"/>
    </source>
</evidence>
<keyword evidence="2 10" id="KW-0813">Transport</keyword>
<dbReference type="GO" id="GO:0044718">
    <property type="term" value="P:siderophore transmembrane transport"/>
    <property type="evidence" value="ECO:0007669"/>
    <property type="project" value="TreeGrafter"/>
</dbReference>
<protein>
    <submittedName>
        <fullName evidence="15">Iron complex outermembrane receptor protein</fullName>
    </submittedName>
</protein>
<organism evidence="15 16">
    <name type="scientific">Breznakibacter xylanolyticus</name>
    <dbReference type="NCBI Taxonomy" id="990"/>
    <lineage>
        <taxon>Bacteria</taxon>
        <taxon>Pseudomonadati</taxon>
        <taxon>Bacteroidota</taxon>
        <taxon>Bacteroidia</taxon>
        <taxon>Marinilabiliales</taxon>
        <taxon>Marinilabiliaceae</taxon>
        <taxon>Breznakibacter</taxon>
    </lineage>
</organism>
<dbReference type="GO" id="GO:0015344">
    <property type="term" value="F:siderophore uptake transmembrane transporter activity"/>
    <property type="evidence" value="ECO:0007669"/>
    <property type="project" value="TreeGrafter"/>
</dbReference>
<reference evidence="15 16" key="1">
    <citation type="submission" date="2018-06" db="EMBL/GenBank/DDBJ databases">
        <title>Genomic Encyclopedia of Archaeal and Bacterial Type Strains, Phase II (KMG-II): from individual species to whole genera.</title>
        <authorList>
            <person name="Goeker M."/>
        </authorList>
    </citation>
    <scope>NUCLEOTIDE SEQUENCE [LARGE SCALE GENOMIC DNA]</scope>
    <source>
        <strain evidence="15 16">DSM 6779</strain>
    </source>
</reference>
<proteinExistence type="inferred from homology"/>
<feature type="signal peptide" evidence="12">
    <location>
        <begin position="1"/>
        <end position="27"/>
    </location>
</feature>
<dbReference type="AlphaFoldDB" id="A0A2W7NMQ9"/>
<comment type="caution">
    <text evidence="15">The sequence shown here is derived from an EMBL/GenBank/DDBJ whole genome shotgun (WGS) entry which is preliminary data.</text>
</comment>
<evidence type="ECO:0000256" key="12">
    <source>
        <dbReference type="SAM" id="SignalP"/>
    </source>
</evidence>
<dbReference type="InterPro" id="IPR000531">
    <property type="entry name" value="Beta-barrel_TonB"/>
</dbReference>
<keyword evidence="3 10" id="KW-1134">Transmembrane beta strand</keyword>
<keyword evidence="9 10" id="KW-0998">Cell outer membrane</keyword>
<evidence type="ECO:0000256" key="9">
    <source>
        <dbReference type="ARBA" id="ARBA00023237"/>
    </source>
</evidence>
<dbReference type="Gene3D" id="2.170.130.10">
    <property type="entry name" value="TonB-dependent receptor, plug domain"/>
    <property type="match status" value="1"/>
</dbReference>
<dbReference type="GO" id="GO:0009279">
    <property type="term" value="C:cell outer membrane"/>
    <property type="evidence" value="ECO:0007669"/>
    <property type="project" value="UniProtKB-SubCell"/>
</dbReference>
<dbReference type="PROSITE" id="PS52016">
    <property type="entry name" value="TONB_DEPENDENT_REC_3"/>
    <property type="match status" value="1"/>
</dbReference>
<dbReference type="InterPro" id="IPR012910">
    <property type="entry name" value="Plug_dom"/>
</dbReference>
<evidence type="ECO:0000256" key="3">
    <source>
        <dbReference type="ARBA" id="ARBA00022452"/>
    </source>
</evidence>
<evidence type="ECO:0000259" key="13">
    <source>
        <dbReference type="Pfam" id="PF00593"/>
    </source>
</evidence>
<evidence type="ECO:0000256" key="1">
    <source>
        <dbReference type="ARBA" id="ARBA00004571"/>
    </source>
</evidence>
<keyword evidence="16" id="KW-1185">Reference proteome</keyword>
<feature type="domain" description="TonB-dependent receptor-like beta-barrel" evidence="13">
    <location>
        <begin position="356"/>
        <end position="741"/>
    </location>
</feature>
<accession>A0A2W7NMQ9</accession>
<sequence length="767" mass="86562">MTINSFLSRRWLTALAFSASCLVAVNAQEATSTVSEMTSEQIQQLSYNDLLQLSLEDLITVANKFGMSADEMLEYFLNKDIVAASKKAEKSMESPLSSTVISKEQIERSGVTNIPEALRLAPGVIVREKTPGNYDVHVRGYDNIPSNNILTYSENMLTLLMIDNRPVYSYAFGGTFWETLPIEVSDVERIEIIRGPSSALYGPNAVSGAINIITKKATSKSVAVSFDNALGNNNTNIANIASTFGIGNKLLARVSGNYQWNGRFQNDFFTFYDSRYHTQDFLEITKDKDGMYLKENASDIEPNPRRAGEKFGGNVALYYPVNDKVNFELAAGAQKSAVLTSMLGNRMVPFSIRESQTQYIDFKANAGGLQAQVNYMAGDQEYEKMVKGFHIDLQSFNANLEYDYKIQNLSLRPGVSYQQASYDDSKYVNTAIKEGYLNGKCVLSTVAAFMRADYTAFDKLRLVGAVRWDKYNKPDVTHMTYQFITSYKINDNHLVRGVYSRANRGPFMTDTYSDFTWQRIPGAFNILYLGNENLKLPVMDMIEFGYRVKPVKYIQADFEVFQTKTKDYSWFMPQSIAIKLSESGKPMMEGIIGYDNFDMTTTQIGFSGNIQIAVNKNLTMNVFGNIQKTELDHFYARKASEILEEMVGKLQTPDQPVNNEVKDADFVDQTHKSTPSYYGGGSVNYIFKEKWNINTSFYYYGKQTFAMTFMDTEIPAKTLVNAKVSYNFAKENKVFVNVRNLLNDDSNEFAFADQIGTKFFAGVQLNF</sequence>
<keyword evidence="4 10" id="KW-0812">Transmembrane</keyword>
<dbReference type="InterPro" id="IPR037066">
    <property type="entry name" value="Plug_dom_sf"/>
</dbReference>
<comment type="similarity">
    <text evidence="10 11">Belongs to the TonB-dependent receptor family.</text>
</comment>
<dbReference type="InterPro" id="IPR039426">
    <property type="entry name" value="TonB-dep_rcpt-like"/>
</dbReference>
<dbReference type="OrthoDB" id="9764669at2"/>
<keyword evidence="5 12" id="KW-0732">Signal</keyword>
<evidence type="ECO:0000256" key="4">
    <source>
        <dbReference type="ARBA" id="ARBA00022692"/>
    </source>
</evidence>
<dbReference type="RefSeq" id="WP_111444375.1">
    <property type="nucleotide sequence ID" value="NZ_QKZK01000004.1"/>
</dbReference>
<dbReference type="SUPFAM" id="SSF56935">
    <property type="entry name" value="Porins"/>
    <property type="match status" value="1"/>
</dbReference>
<evidence type="ECO:0000259" key="14">
    <source>
        <dbReference type="Pfam" id="PF07715"/>
    </source>
</evidence>
<gene>
    <name evidence="15" type="ORF">LX69_00654</name>
</gene>
<evidence type="ECO:0000256" key="11">
    <source>
        <dbReference type="RuleBase" id="RU003357"/>
    </source>
</evidence>
<name>A0A2W7NMQ9_9BACT</name>
<dbReference type="PANTHER" id="PTHR30069:SF29">
    <property type="entry name" value="HEMOGLOBIN AND HEMOGLOBIN-HAPTOGLOBIN-BINDING PROTEIN 1-RELATED"/>
    <property type="match status" value="1"/>
</dbReference>
<dbReference type="Proteomes" id="UP000249239">
    <property type="component" value="Unassembled WGS sequence"/>
</dbReference>
<evidence type="ECO:0000256" key="2">
    <source>
        <dbReference type="ARBA" id="ARBA00022448"/>
    </source>
</evidence>
<keyword evidence="6 11" id="KW-0798">TonB box</keyword>